<accession>A0A9J9LDK0</accession>
<comment type="similarity">
    <text evidence="1">Belongs to the RutC family.</text>
</comment>
<dbReference type="PANTHER" id="PTHR11803">
    <property type="entry name" value="2-IMINOBUTANOATE/2-IMINOPROPANOATE DEAMINASE RIDA"/>
    <property type="match status" value="1"/>
</dbReference>
<dbReference type="Gene3D" id="3.30.1330.40">
    <property type="entry name" value="RutC-like"/>
    <property type="match status" value="1"/>
</dbReference>
<dbReference type="CDD" id="cd00448">
    <property type="entry name" value="YjgF_YER057c_UK114_family"/>
    <property type="match status" value="1"/>
</dbReference>
<evidence type="ECO:0000313" key="2">
    <source>
        <dbReference type="EMBL" id="ABQ67041.1"/>
    </source>
</evidence>
<dbReference type="AlphaFoldDB" id="A0A9J9LDK0"/>
<dbReference type="InterPro" id="IPR006175">
    <property type="entry name" value="YjgF/YER057c/UK114"/>
</dbReference>
<dbReference type="OrthoDB" id="9799840at2"/>
<dbReference type="Pfam" id="PF01042">
    <property type="entry name" value="Ribonuc_L-PSP"/>
    <property type="match status" value="1"/>
</dbReference>
<dbReference type="GO" id="GO:0019239">
    <property type="term" value="F:deaminase activity"/>
    <property type="evidence" value="ECO:0007669"/>
    <property type="project" value="TreeGrafter"/>
</dbReference>
<dbReference type="EMBL" id="CP000699">
    <property type="protein sequence ID" value="ABQ67041.1"/>
    <property type="molecule type" value="Genomic_DNA"/>
</dbReference>
<dbReference type="GO" id="GO:0005829">
    <property type="term" value="C:cytosol"/>
    <property type="evidence" value="ECO:0007669"/>
    <property type="project" value="TreeGrafter"/>
</dbReference>
<protein>
    <submittedName>
        <fullName evidence="2">Endoribonuclease L-PSP</fullName>
    </submittedName>
</protein>
<proteinExistence type="inferred from homology"/>
<keyword evidence="3" id="KW-1185">Reference proteome</keyword>
<dbReference type="InterPro" id="IPR035959">
    <property type="entry name" value="RutC-like_sf"/>
</dbReference>
<organism evidence="2 3">
    <name type="scientific">Rhizorhabdus wittichii (strain DSM 6014 / CCUG 31198 / JCM 15750 / NBRC 105917 / EY 4224 / RW1)</name>
    <name type="common">Sphingomonas wittichii</name>
    <dbReference type="NCBI Taxonomy" id="392499"/>
    <lineage>
        <taxon>Bacteria</taxon>
        <taxon>Pseudomonadati</taxon>
        <taxon>Pseudomonadota</taxon>
        <taxon>Alphaproteobacteria</taxon>
        <taxon>Sphingomonadales</taxon>
        <taxon>Sphingomonadaceae</taxon>
        <taxon>Rhizorhabdus</taxon>
    </lineage>
</organism>
<reference evidence="2 3" key="1">
    <citation type="journal article" date="2010" name="J. Bacteriol.">
        <title>Genome sequence of the dioxin-mineralizing bacterium Sphingomonas wittichii RW1.</title>
        <authorList>
            <person name="Miller T.R."/>
            <person name="Delcher A.L."/>
            <person name="Salzberg S.L."/>
            <person name="Saunders E."/>
            <person name="Detter J.C."/>
            <person name="Halden R.U."/>
        </authorList>
    </citation>
    <scope>NUCLEOTIDE SEQUENCE [LARGE SCALE GENOMIC DNA]</scope>
    <source>
        <strain evidence="3">DSM 6014 / CCUG 31198 / JCM 15750 / NBRC 105917 / EY 4224 / RW1</strain>
    </source>
</reference>
<sequence>MTNRQSLHLRPDLERHFSFAQAVRSGDLLFVSGSVAMDAAGAPLGGDMASQVHAIYASLTEFLAGQGFDAGQVVKETIYTVDMDALVAAAPVRAAFYADRAPPAATWVEVRRLLTADYLLEVELTLMADGASRA</sequence>
<gene>
    <name evidence="2" type="ordered locus">Swit_0674</name>
</gene>
<evidence type="ECO:0000313" key="3">
    <source>
        <dbReference type="Proteomes" id="UP000001989"/>
    </source>
</evidence>
<dbReference type="PANTHER" id="PTHR11803:SF58">
    <property type="entry name" value="PROTEIN HMF1-RELATED"/>
    <property type="match status" value="1"/>
</dbReference>
<dbReference type="KEGG" id="swi:Swit_0674"/>
<dbReference type="SUPFAM" id="SSF55298">
    <property type="entry name" value="YjgF-like"/>
    <property type="match status" value="1"/>
</dbReference>
<evidence type="ECO:0000256" key="1">
    <source>
        <dbReference type="ARBA" id="ARBA00010552"/>
    </source>
</evidence>
<dbReference type="Proteomes" id="UP000001989">
    <property type="component" value="Chromosome"/>
</dbReference>
<name>A0A9J9LDK0_RHIWR</name>